<keyword evidence="4 5" id="KW-0472">Membrane</keyword>
<evidence type="ECO:0000256" key="3">
    <source>
        <dbReference type="ARBA" id="ARBA00022989"/>
    </source>
</evidence>
<name>A0ABU8J833_9GAMM</name>
<comment type="subcellular location">
    <subcellularLocation>
        <location evidence="1">Membrane</location>
        <topology evidence="1">Multi-pass membrane protein</topology>
    </subcellularLocation>
</comment>
<gene>
    <name evidence="7" type="ORF">WAT24_01750</name>
</gene>
<evidence type="ECO:0000313" key="8">
    <source>
        <dbReference type="Proteomes" id="UP001381174"/>
    </source>
</evidence>
<evidence type="ECO:0000256" key="5">
    <source>
        <dbReference type="SAM" id="Phobius"/>
    </source>
</evidence>
<accession>A0ABU8J833</accession>
<dbReference type="PANTHER" id="PTHR43471:SF3">
    <property type="entry name" value="ABC TRANSPORTER PERMEASE PROTEIN NATB"/>
    <property type="match status" value="1"/>
</dbReference>
<feature type="transmembrane region" description="Helical" evidence="5">
    <location>
        <begin position="319"/>
        <end position="339"/>
    </location>
</feature>
<evidence type="ECO:0000313" key="7">
    <source>
        <dbReference type="EMBL" id="MEI7035475.1"/>
    </source>
</evidence>
<feature type="transmembrane region" description="Helical" evidence="5">
    <location>
        <begin position="196"/>
        <end position="218"/>
    </location>
</feature>
<evidence type="ECO:0000256" key="2">
    <source>
        <dbReference type="ARBA" id="ARBA00022692"/>
    </source>
</evidence>
<reference evidence="7 8" key="1">
    <citation type="journal article" date="2014" name="Int. J. Syst. Evol. Microbiol.">
        <title>Fulvimonas yonginensis sp. nov., isolated from greenhouse soil, and emended description of the genus Fulvimonas.</title>
        <authorList>
            <person name="Ahn J.H."/>
            <person name="Kim S.J."/>
            <person name="Weon H.Y."/>
            <person name="Hong S.B."/>
            <person name="Seok S.J."/>
            <person name="Kwon S.W."/>
        </authorList>
    </citation>
    <scope>NUCLEOTIDE SEQUENCE [LARGE SCALE GENOMIC DNA]</scope>
    <source>
        <strain evidence="7 8">KACC 16952</strain>
    </source>
</reference>
<feature type="domain" description="ABC-2 type transporter transmembrane" evidence="6">
    <location>
        <begin position="42"/>
        <end position="387"/>
    </location>
</feature>
<proteinExistence type="predicted"/>
<dbReference type="Proteomes" id="UP001381174">
    <property type="component" value="Unassembled WGS sequence"/>
</dbReference>
<keyword evidence="2 5" id="KW-0812">Transmembrane</keyword>
<feature type="transmembrane region" description="Helical" evidence="5">
    <location>
        <begin position="284"/>
        <end position="307"/>
    </location>
</feature>
<protein>
    <submittedName>
        <fullName evidence="7">ABC transporter permease</fullName>
    </submittedName>
</protein>
<keyword evidence="3 5" id="KW-1133">Transmembrane helix</keyword>
<dbReference type="PANTHER" id="PTHR43471">
    <property type="entry name" value="ABC TRANSPORTER PERMEASE"/>
    <property type="match status" value="1"/>
</dbReference>
<dbReference type="EMBL" id="JBBBNY010000001">
    <property type="protein sequence ID" value="MEI7035475.1"/>
    <property type="molecule type" value="Genomic_DNA"/>
</dbReference>
<evidence type="ECO:0000259" key="6">
    <source>
        <dbReference type="Pfam" id="PF12698"/>
    </source>
</evidence>
<feature type="transmembrane region" description="Helical" evidence="5">
    <location>
        <begin position="33"/>
        <end position="56"/>
    </location>
</feature>
<feature type="transmembrane region" description="Helical" evidence="5">
    <location>
        <begin position="368"/>
        <end position="388"/>
    </location>
</feature>
<dbReference type="RefSeq" id="WP_336806084.1">
    <property type="nucleotide sequence ID" value="NZ_JBBBNY010000001.1"/>
</dbReference>
<sequence length="402" mass="43761">MNTLQTTPLRRSRAFLTVFLKEVRENLRDRRTLTSAFLTGPLLTPLLFVMLISFTVNRELDKAEQPLKVPVIGAQYAPNLVGALEAGGVVPQPAIADPERAVREQRADLVLRIAPGYAEAWRKGEPVQVELIYDSSQRDSGTPVDRVTKLVEGYARQQGAMRLVARGLSPGVAVPVVVAKRDQATAQSRAVLMFNMLPYLFVLTIFIGGMYLAIDLTAGERERQSLEPLFANPVPRWKIFLGKLAAICAFSTASLLICLLAFGVTGRFVPTEKLGMEVNLGPAFALHVLLLQLPLIVLLAGLQSMVAAFAKSYREAQTYLSLLMLLPILPSIALMVMPLRPKDWMYAVPLLGQHLGILDLVRGEGIGAVPLALCLGGSALAALVVALVTMQLYRSERLAISG</sequence>
<organism evidence="7 8">
    <name type="scientific">Fulvimonas yonginensis</name>
    <dbReference type="NCBI Taxonomy" id="1495200"/>
    <lineage>
        <taxon>Bacteria</taxon>
        <taxon>Pseudomonadati</taxon>
        <taxon>Pseudomonadota</taxon>
        <taxon>Gammaproteobacteria</taxon>
        <taxon>Lysobacterales</taxon>
        <taxon>Rhodanobacteraceae</taxon>
        <taxon>Fulvimonas</taxon>
    </lineage>
</organism>
<evidence type="ECO:0000256" key="1">
    <source>
        <dbReference type="ARBA" id="ARBA00004141"/>
    </source>
</evidence>
<feature type="transmembrane region" description="Helical" evidence="5">
    <location>
        <begin position="239"/>
        <end position="264"/>
    </location>
</feature>
<dbReference type="InterPro" id="IPR013525">
    <property type="entry name" value="ABC2_TM"/>
</dbReference>
<keyword evidence="8" id="KW-1185">Reference proteome</keyword>
<dbReference type="Pfam" id="PF12698">
    <property type="entry name" value="ABC2_membrane_3"/>
    <property type="match status" value="1"/>
</dbReference>
<evidence type="ECO:0000256" key="4">
    <source>
        <dbReference type="ARBA" id="ARBA00023136"/>
    </source>
</evidence>
<comment type="caution">
    <text evidence="7">The sequence shown here is derived from an EMBL/GenBank/DDBJ whole genome shotgun (WGS) entry which is preliminary data.</text>
</comment>